<evidence type="ECO:0000256" key="2">
    <source>
        <dbReference type="ARBA" id="ARBA00022448"/>
    </source>
</evidence>
<dbReference type="SUPFAM" id="SSF56935">
    <property type="entry name" value="Porins"/>
    <property type="match status" value="1"/>
</dbReference>
<feature type="domain" description="Porin" evidence="11">
    <location>
        <begin position="10"/>
        <end position="325"/>
    </location>
</feature>
<keyword evidence="8" id="KW-0472">Membrane</keyword>
<dbReference type="InterPro" id="IPR050298">
    <property type="entry name" value="Gram-neg_bact_OMP"/>
</dbReference>
<keyword evidence="13" id="KW-1185">Reference proteome</keyword>
<sequence length="344" mass="38661">MKKTLIAFILTALAATASNATTIYSKDGTKINLDGRLSFELLNAKNKRTDLIDRGSRFRLHVYQDLGNDFTALANLELRFSDKEIGDNVHAKRLYAGFLHKYGKLTFGKQDLLGDKIGYSNFTYELGKIAKLTTAADKSVHFFTNDFNGFRFGVDYLFGQAAKHTNNDPSKDKLADKGNGFTLAMFYNKKFGKFAVDAAGGYGEKKAGTLEAKEYRQRLAGTSFRVAYDAFAIGFDWAHAKSPEGYADHKFRVGDKKFEKLDQFEVGVKYNLTKQNKVYAEYLWGTGKTENKPDGKFSGWFLGADHQLTKTVVFYLEGGSFKTKQDGNTLEEEKRIALGSRVYF</sequence>
<dbReference type="Pfam" id="PF13609">
    <property type="entry name" value="Porin_4"/>
    <property type="match status" value="1"/>
</dbReference>
<dbReference type="GO" id="GO:0006811">
    <property type="term" value="P:monoatomic ion transport"/>
    <property type="evidence" value="ECO:0007669"/>
    <property type="project" value="UniProtKB-KW"/>
</dbReference>
<evidence type="ECO:0000259" key="11">
    <source>
        <dbReference type="Pfam" id="PF13609"/>
    </source>
</evidence>
<evidence type="ECO:0000313" key="13">
    <source>
        <dbReference type="Proteomes" id="UP000230282"/>
    </source>
</evidence>
<dbReference type="CDD" id="cd00342">
    <property type="entry name" value="gram_neg_porins"/>
    <property type="match status" value="1"/>
</dbReference>
<dbReference type="Gene3D" id="2.40.160.10">
    <property type="entry name" value="Porin"/>
    <property type="match status" value="1"/>
</dbReference>
<accession>A0A2M8RXJ4</accession>
<evidence type="ECO:0000256" key="1">
    <source>
        <dbReference type="ARBA" id="ARBA00004571"/>
    </source>
</evidence>
<keyword evidence="7" id="KW-0626">Porin</keyword>
<keyword evidence="2" id="KW-0813">Transport</keyword>
<evidence type="ECO:0000313" key="12">
    <source>
        <dbReference type="EMBL" id="PJG83606.1"/>
    </source>
</evidence>
<dbReference type="GO" id="GO:0015288">
    <property type="term" value="F:porin activity"/>
    <property type="evidence" value="ECO:0007669"/>
    <property type="project" value="UniProtKB-KW"/>
</dbReference>
<dbReference type="GO" id="GO:0009279">
    <property type="term" value="C:cell outer membrane"/>
    <property type="evidence" value="ECO:0007669"/>
    <property type="project" value="UniProtKB-SubCell"/>
</dbReference>
<evidence type="ECO:0000256" key="9">
    <source>
        <dbReference type="ARBA" id="ARBA00023237"/>
    </source>
</evidence>
<comment type="subcellular location">
    <subcellularLocation>
        <location evidence="1">Cell outer membrane</location>
        <topology evidence="1">Multi-pass membrane protein</topology>
    </subcellularLocation>
</comment>
<dbReference type="GO" id="GO:0046930">
    <property type="term" value="C:pore complex"/>
    <property type="evidence" value="ECO:0007669"/>
    <property type="project" value="UniProtKB-KW"/>
</dbReference>
<proteinExistence type="predicted"/>
<evidence type="ECO:0000256" key="4">
    <source>
        <dbReference type="ARBA" id="ARBA00022692"/>
    </source>
</evidence>
<dbReference type="InterPro" id="IPR033900">
    <property type="entry name" value="Gram_neg_porin_domain"/>
</dbReference>
<evidence type="ECO:0000256" key="3">
    <source>
        <dbReference type="ARBA" id="ARBA00022452"/>
    </source>
</evidence>
<dbReference type="PANTHER" id="PTHR34501">
    <property type="entry name" value="PROTEIN YDDL-RELATED"/>
    <property type="match status" value="1"/>
</dbReference>
<dbReference type="OrthoDB" id="5689851at2"/>
<dbReference type="RefSeq" id="WP_100296031.1">
    <property type="nucleotide sequence ID" value="NZ_PHGZ01000006.1"/>
</dbReference>
<protein>
    <submittedName>
        <fullName evidence="12">Porin</fullName>
    </submittedName>
</protein>
<keyword evidence="6" id="KW-0406">Ion transport</keyword>
<organism evidence="12 13">
    <name type="scientific">Caviibacterium pharyngocola</name>
    <dbReference type="NCBI Taxonomy" id="28159"/>
    <lineage>
        <taxon>Bacteria</taxon>
        <taxon>Pseudomonadati</taxon>
        <taxon>Pseudomonadota</taxon>
        <taxon>Gammaproteobacteria</taxon>
        <taxon>Pasteurellales</taxon>
        <taxon>Pasteurellaceae</taxon>
        <taxon>Caviibacterium</taxon>
    </lineage>
</organism>
<keyword evidence="3" id="KW-1134">Transmembrane beta strand</keyword>
<evidence type="ECO:0000256" key="8">
    <source>
        <dbReference type="ARBA" id="ARBA00023136"/>
    </source>
</evidence>
<keyword evidence="9" id="KW-0998">Cell outer membrane</keyword>
<dbReference type="Proteomes" id="UP000230282">
    <property type="component" value="Unassembled WGS sequence"/>
</dbReference>
<evidence type="ECO:0000256" key="7">
    <source>
        <dbReference type="ARBA" id="ARBA00023114"/>
    </source>
</evidence>
<feature type="signal peptide" evidence="10">
    <location>
        <begin position="1"/>
        <end position="20"/>
    </location>
</feature>
<dbReference type="PANTHER" id="PTHR34501:SF2">
    <property type="entry name" value="OUTER MEMBRANE PORIN F-RELATED"/>
    <property type="match status" value="1"/>
</dbReference>
<keyword evidence="5 10" id="KW-0732">Signal</keyword>
<feature type="chain" id="PRO_5014682959" evidence="10">
    <location>
        <begin position="21"/>
        <end position="344"/>
    </location>
</feature>
<evidence type="ECO:0000256" key="6">
    <source>
        <dbReference type="ARBA" id="ARBA00023065"/>
    </source>
</evidence>
<name>A0A2M8RXJ4_9PAST</name>
<evidence type="ECO:0000256" key="5">
    <source>
        <dbReference type="ARBA" id="ARBA00022729"/>
    </source>
</evidence>
<dbReference type="AlphaFoldDB" id="A0A2M8RXJ4"/>
<comment type="caution">
    <text evidence="12">The sequence shown here is derived from an EMBL/GenBank/DDBJ whole genome shotgun (WGS) entry which is preliminary data.</text>
</comment>
<dbReference type="InterPro" id="IPR023614">
    <property type="entry name" value="Porin_dom_sf"/>
</dbReference>
<dbReference type="EMBL" id="PHGZ01000006">
    <property type="protein sequence ID" value="PJG83606.1"/>
    <property type="molecule type" value="Genomic_DNA"/>
</dbReference>
<keyword evidence="4" id="KW-0812">Transmembrane</keyword>
<gene>
    <name evidence="12" type="ORF">CVP04_02925</name>
</gene>
<evidence type="ECO:0000256" key="10">
    <source>
        <dbReference type="SAM" id="SignalP"/>
    </source>
</evidence>
<reference evidence="12 13" key="1">
    <citation type="submission" date="2017-11" db="EMBL/GenBank/DDBJ databases">
        <title>Reclassification of Bisgaard taxon 5 as Caviibacterium pharyngocola gen. nov., sp. nov.</title>
        <authorList>
            <person name="Christensen H."/>
        </authorList>
    </citation>
    <scope>NUCLEOTIDE SEQUENCE [LARGE SCALE GENOMIC DNA]</scope>
    <source>
        <strain evidence="12 13">7_3</strain>
    </source>
</reference>